<sequence length="319" mass="36560">MKKDSQKKRIKRRRWSKDDTQLSLLAMPTFVWYVLFSYLPMFGVIIAFKNYRITAGKGFLYNLYHSAWTGTGNFAYMFKSNSFAILLRNTILYNIVFVILGILIPVTLAVMLSLVHSKFKSKVYQTCMFFPHFLSWVVVSYFVFSFLSADKGILNHILEAFGHEPVQWYMEPKYWPFILIFMKMWKGVGYGTVVYLASITGIDSTYYEAAVIDGATKWKQVKFITIPFLKPIIIMMFILNIGSIFSSDFGLFFQVTRGIPASLYNVSSTIDTYIYNAIRSNAPIGMTSATSLLQSAACCITILLANWIVKKVDDEYAII</sequence>
<dbReference type="InterPro" id="IPR035906">
    <property type="entry name" value="MetI-like_sf"/>
</dbReference>
<dbReference type="GO" id="GO:0005886">
    <property type="term" value="C:plasma membrane"/>
    <property type="evidence" value="ECO:0007669"/>
    <property type="project" value="UniProtKB-SubCell"/>
</dbReference>
<keyword evidence="10" id="KW-1185">Reference proteome</keyword>
<evidence type="ECO:0000256" key="4">
    <source>
        <dbReference type="ARBA" id="ARBA00022692"/>
    </source>
</evidence>
<keyword evidence="5 7" id="KW-1133">Transmembrane helix</keyword>
<feature type="domain" description="ABC transmembrane type-1" evidence="8">
    <location>
        <begin position="87"/>
        <end position="305"/>
    </location>
</feature>
<keyword evidence="4 7" id="KW-0812">Transmembrane</keyword>
<dbReference type="PROSITE" id="PS50928">
    <property type="entry name" value="ABC_TM1"/>
    <property type="match status" value="1"/>
</dbReference>
<dbReference type="EMBL" id="FRAC01000007">
    <property type="protein sequence ID" value="SHJ86765.1"/>
    <property type="molecule type" value="Genomic_DNA"/>
</dbReference>
<comment type="subcellular location">
    <subcellularLocation>
        <location evidence="1 7">Cell membrane</location>
        <topology evidence="1 7">Multi-pass membrane protein</topology>
    </subcellularLocation>
</comment>
<dbReference type="Pfam" id="PF00528">
    <property type="entry name" value="BPD_transp_1"/>
    <property type="match status" value="1"/>
</dbReference>
<dbReference type="CDD" id="cd06261">
    <property type="entry name" value="TM_PBP2"/>
    <property type="match status" value="1"/>
</dbReference>
<dbReference type="STRING" id="1121322.SAMN02745136_01168"/>
<evidence type="ECO:0000259" key="8">
    <source>
        <dbReference type="PROSITE" id="PS50928"/>
    </source>
</evidence>
<keyword evidence="3" id="KW-1003">Cell membrane</keyword>
<proteinExistence type="inferred from homology"/>
<feature type="transmembrane region" description="Helical" evidence="7">
    <location>
        <begin position="291"/>
        <end position="309"/>
    </location>
</feature>
<protein>
    <submittedName>
        <fullName evidence="9">Putative aldouronate transport system permease protein</fullName>
    </submittedName>
</protein>
<dbReference type="Proteomes" id="UP000184386">
    <property type="component" value="Unassembled WGS sequence"/>
</dbReference>
<gene>
    <name evidence="9" type="ORF">SAMN02745136_01168</name>
</gene>
<dbReference type="InterPro" id="IPR000515">
    <property type="entry name" value="MetI-like"/>
</dbReference>
<feature type="transmembrane region" description="Helical" evidence="7">
    <location>
        <begin position="91"/>
        <end position="115"/>
    </location>
</feature>
<evidence type="ECO:0000256" key="3">
    <source>
        <dbReference type="ARBA" id="ARBA00022475"/>
    </source>
</evidence>
<dbReference type="InterPro" id="IPR051393">
    <property type="entry name" value="ABC_transporter_permease"/>
</dbReference>
<name>A0A1M6MTA9_9FIRM</name>
<dbReference type="Gene3D" id="1.10.3720.10">
    <property type="entry name" value="MetI-like"/>
    <property type="match status" value="1"/>
</dbReference>
<comment type="similarity">
    <text evidence="7">Belongs to the binding-protein-dependent transport system permease family.</text>
</comment>
<reference evidence="9 10" key="1">
    <citation type="submission" date="2016-11" db="EMBL/GenBank/DDBJ databases">
        <authorList>
            <person name="Jaros S."/>
            <person name="Januszkiewicz K."/>
            <person name="Wedrychowicz H."/>
        </authorList>
    </citation>
    <scope>NUCLEOTIDE SEQUENCE [LARGE SCALE GENOMIC DNA]</scope>
    <source>
        <strain evidence="9 10">DSM 15929</strain>
    </source>
</reference>
<dbReference type="SUPFAM" id="SSF161098">
    <property type="entry name" value="MetI-like"/>
    <property type="match status" value="1"/>
</dbReference>
<evidence type="ECO:0000313" key="9">
    <source>
        <dbReference type="EMBL" id="SHJ86765.1"/>
    </source>
</evidence>
<dbReference type="AlphaFoldDB" id="A0A1M6MTA9"/>
<dbReference type="PANTHER" id="PTHR30193">
    <property type="entry name" value="ABC TRANSPORTER PERMEASE PROTEIN"/>
    <property type="match status" value="1"/>
</dbReference>
<evidence type="ECO:0000256" key="1">
    <source>
        <dbReference type="ARBA" id="ARBA00004651"/>
    </source>
</evidence>
<evidence type="ECO:0000256" key="7">
    <source>
        <dbReference type="RuleBase" id="RU363032"/>
    </source>
</evidence>
<dbReference type="OrthoDB" id="9785836at2"/>
<evidence type="ECO:0000256" key="6">
    <source>
        <dbReference type="ARBA" id="ARBA00023136"/>
    </source>
</evidence>
<feature type="transmembrane region" description="Helical" evidence="7">
    <location>
        <begin position="21"/>
        <end position="48"/>
    </location>
</feature>
<evidence type="ECO:0000256" key="5">
    <source>
        <dbReference type="ARBA" id="ARBA00022989"/>
    </source>
</evidence>
<feature type="transmembrane region" description="Helical" evidence="7">
    <location>
        <begin position="232"/>
        <end position="253"/>
    </location>
</feature>
<keyword evidence="6 7" id="KW-0472">Membrane</keyword>
<dbReference type="GO" id="GO:0055085">
    <property type="term" value="P:transmembrane transport"/>
    <property type="evidence" value="ECO:0007669"/>
    <property type="project" value="InterPro"/>
</dbReference>
<dbReference type="RefSeq" id="WP_073273779.1">
    <property type="nucleotide sequence ID" value="NZ_FRAC01000007.1"/>
</dbReference>
<evidence type="ECO:0000313" key="10">
    <source>
        <dbReference type="Proteomes" id="UP000184386"/>
    </source>
</evidence>
<organism evidence="9 10">
    <name type="scientific">Anaerocolumna jejuensis DSM 15929</name>
    <dbReference type="NCBI Taxonomy" id="1121322"/>
    <lineage>
        <taxon>Bacteria</taxon>
        <taxon>Bacillati</taxon>
        <taxon>Bacillota</taxon>
        <taxon>Clostridia</taxon>
        <taxon>Lachnospirales</taxon>
        <taxon>Lachnospiraceae</taxon>
        <taxon>Anaerocolumna</taxon>
    </lineage>
</organism>
<accession>A0A1M6MTA9</accession>
<evidence type="ECO:0000256" key="2">
    <source>
        <dbReference type="ARBA" id="ARBA00022448"/>
    </source>
</evidence>
<dbReference type="PANTHER" id="PTHR30193:SF44">
    <property type="entry name" value="LACTOSE TRANSPORT SYSTEM PERMEASE PROTEIN LACF"/>
    <property type="match status" value="1"/>
</dbReference>
<feature type="transmembrane region" description="Helical" evidence="7">
    <location>
        <begin position="127"/>
        <end position="147"/>
    </location>
</feature>
<keyword evidence="2 7" id="KW-0813">Transport</keyword>